<keyword evidence="4 6" id="KW-1133">Transmembrane helix</keyword>
<evidence type="ECO:0000313" key="9">
    <source>
        <dbReference type="EMBL" id="MDD7915955.1"/>
    </source>
</evidence>
<dbReference type="EMBL" id="JAOSLC020000004">
    <property type="protein sequence ID" value="MDD7915955.1"/>
    <property type="molecule type" value="Genomic_DNA"/>
</dbReference>
<feature type="transmembrane region" description="Helical" evidence="6">
    <location>
        <begin position="750"/>
        <end position="773"/>
    </location>
</feature>
<dbReference type="RefSeq" id="WP_265724399.1">
    <property type="nucleotide sequence ID" value="NZ_JAOSLC020000004.1"/>
</dbReference>
<dbReference type="InterPro" id="IPR003838">
    <property type="entry name" value="ABC3_permease_C"/>
</dbReference>
<evidence type="ECO:0000256" key="1">
    <source>
        <dbReference type="ARBA" id="ARBA00004651"/>
    </source>
</evidence>
<feature type="transmembrane region" description="Helical" evidence="6">
    <location>
        <begin position="362"/>
        <end position="384"/>
    </location>
</feature>
<feature type="transmembrane region" description="Helical" evidence="6">
    <location>
        <begin position="320"/>
        <end position="342"/>
    </location>
</feature>
<dbReference type="Pfam" id="PF12704">
    <property type="entry name" value="MacB_PCD"/>
    <property type="match status" value="2"/>
</dbReference>
<protein>
    <submittedName>
        <fullName evidence="9">ABC transporter permease</fullName>
    </submittedName>
</protein>
<reference evidence="9" key="1">
    <citation type="submission" date="2023-02" db="EMBL/GenBank/DDBJ databases">
        <title>Polaribacter ponticola sp. nov., isolated from seawater.</title>
        <authorList>
            <person name="Baek J.H."/>
            <person name="Kim J.M."/>
            <person name="Choi D.G."/>
            <person name="Jeon C.O."/>
        </authorList>
    </citation>
    <scope>NUCLEOTIDE SEQUENCE</scope>
    <source>
        <strain evidence="9">MSW5</strain>
    </source>
</reference>
<dbReference type="PANTHER" id="PTHR30572:SF18">
    <property type="entry name" value="ABC-TYPE MACROLIDE FAMILY EXPORT SYSTEM PERMEASE COMPONENT 2"/>
    <property type="match status" value="1"/>
</dbReference>
<feature type="domain" description="ABC3 transporter permease C-terminal" evidence="7">
    <location>
        <begin position="667"/>
        <end position="779"/>
    </location>
</feature>
<feature type="transmembrane region" description="Helical" evidence="6">
    <location>
        <begin position="405"/>
        <end position="428"/>
    </location>
</feature>
<proteinExistence type="predicted"/>
<dbReference type="PANTHER" id="PTHR30572">
    <property type="entry name" value="MEMBRANE COMPONENT OF TRANSPORTER-RELATED"/>
    <property type="match status" value="1"/>
</dbReference>
<evidence type="ECO:0000256" key="2">
    <source>
        <dbReference type="ARBA" id="ARBA00022475"/>
    </source>
</evidence>
<keyword evidence="10" id="KW-1185">Reference proteome</keyword>
<dbReference type="Pfam" id="PF02687">
    <property type="entry name" value="FtsX"/>
    <property type="match status" value="2"/>
</dbReference>
<keyword evidence="3 6" id="KW-0812">Transmembrane</keyword>
<gene>
    <name evidence="9" type="ORF">N5A56_016685</name>
</gene>
<evidence type="ECO:0000256" key="5">
    <source>
        <dbReference type="ARBA" id="ARBA00023136"/>
    </source>
</evidence>
<evidence type="ECO:0000313" key="10">
    <source>
        <dbReference type="Proteomes" id="UP001151478"/>
    </source>
</evidence>
<sequence length="787" mass="89856">MVNILGLTLGFSGLLIVLLYYNDEQNYNKSNTEKDKIYRVVHKTVKSGTWSLSNLIEGVKYKEEIPEITDQYLSSNWYSNILIKVNGKDQFTEDILEGAPNFFDFFPFKIIEGTTNKFKEARNYLAISQEQATLLFGNKSAIGKVLEFSERTFIITTVYKIEGKHFFMPNFVIQYRKQPENKNWGNYRANLFVKKTKESNVADIEEKALAIWYKNYVLPTSKKNGVSPEEFVKERGVTPILESINDIRLKSIADNIGGAGPEGAGDYQLIVLMLSLSILLIIISCVNFINLSIVSAVQRAKEVGIKKTLGLSKISLIKQYALEIVLLGIIAFLFSLLILELLLPYFNEFTNKNISLFNFNLFVKIALLALSISVFIGCIPAIYLSKFKAVEVLKGDISRSRKGVFIRNLMLGIQFLISGFFLLGSIIINQQINYMMNKELGFNGDQVIVANMNDGNNPYKKYLLAKKEMVKHPNIDAVTSNSSVIGGFLTDMTAVTFKDITLQPVSINTIDYNFLNVMDIKILKGRNYKEDLASDTINNIIVNETLARRLNIYDDPIGKEINIPTGLTTKVSKNIIGMVKDYNLQGFETKIFPTIYRHWNSDDFARRMFSSIQFKIKPNNIEKTLSYIKSYWSENIEQGYPFSTSFINERFARTYQKYQKQQTLFLVLSLLVIIISLLGLFALATLTIQQRLKEVAIRKTLGASVKEIMFQLLQNFLKIVIISSVILIPIAYYFMQNWLENFVYRIDMPLLPYIITPIILIVLVFAVVGLKAYKATKIDLIKYLKFE</sequence>
<evidence type="ECO:0000259" key="7">
    <source>
        <dbReference type="Pfam" id="PF02687"/>
    </source>
</evidence>
<evidence type="ECO:0000256" key="6">
    <source>
        <dbReference type="SAM" id="Phobius"/>
    </source>
</evidence>
<dbReference type="InterPro" id="IPR025857">
    <property type="entry name" value="MacB_PCD"/>
</dbReference>
<evidence type="ECO:0000256" key="3">
    <source>
        <dbReference type="ARBA" id="ARBA00022692"/>
    </source>
</evidence>
<feature type="domain" description="MacB-like periplasmic core" evidence="8">
    <location>
        <begin position="2"/>
        <end position="208"/>
    </location>
</feature>
<organism evidence="9 10">
    <name type="scientific">Polaribacter ponticola</name>
    <dbReference type="NCBI Taxonomy" id="2978475"/>
    <lineage>
        <taxon>Bacteria</taxon>
        <taxon>Pseudomonadati</taxon>
        <taxon>Bacteroidota</taxon>
        <taxon>Flavobacteriia</taxon>
        <taxon>Flavobacteriales</taxon>
        <taxon>Flavobacteriaceae</taxon>
    </lineage>
</organism>
<dbReference type="InterPro" id="IPR050250">
    <property type="entry name" value="Macrolide_Exporter_MacB"/>
</dbReference>
<dbReference type="Proteomes" id="UP001151478">
    <property type="component" value="Unassembled WGS sequence"/>
</dbReference>
<feature type="domain" description="MacB-like periplasmic core" evidence="8">
    <location>
        <begin position="426"/>
        <end position="599"/>
    </location>
</feature>
<feature type="domain" description="ABC3 transporter permease C-terminal" evidence="7">
    <location>
        <begin position="275"/>
        <end position="387"/>
    </location>
</feature>
<feature type="transmembrane region" description="Helical" evidence="6">
    <location>
        <begin position="269"/>
        <end position="297"/>
    </location>
</feature>
<accession>A0ABT5SCU6</accession>
<keyword evidence="2" id="KW-1003">Cell membrane</keyword>
<comment type="subcellular location">
    <subcellularLocation>
        <location evidence="1">Cell membrane</location>
        <topology evidence="1">Multi-pass membrane protein</topology>
    </subcellularLocation>
</comment>
<evidence type="ECO:0000259" key="8">
    <source>
        <dbReference type="Pfam" id="PF12704"/>
    </source>
</evidence>
<keyword evidence="5 6" id="KW-0472">Membrane</keyword>
<comment type="caution">
    <text evidence="9">The sequence shown here is derived from an EMBL/GenBank/DDBJ whole genome shotgun (WGS) entry which is preliminary data.</text>
</comment>
<name>A0ABT5SCU6_9FLAO</name>
<feature type="transmembrane region" description="Helical" evidence="6">
    <location>
        <begin position="716"/>
        <end position="735"/>
    </location>
</feature>
<evidence type="ECO:0000256" key="4">
    <source>
        <dbReference type="ARBA" id="ARBA00022989"/>
    </source>
</evidence>
<feature type="transmembrane region" description="Helical" evidence="6">
    <location>
        <begin position="664"/>
        <end position="688"/>
    </location>
</feature>